<dbReference type="CDD" id="cd01900">
    <property type="entry name" value="YchF"/>
    <property type="match status" value="1"/>
</dbReference>
<dbReference type="InterPro" id="IPR027417">
    <property type="entry name" value="P-loop_NTPase"/>
</dbReference>
<keyword evidence="4 6" id="KW-0067">ATP-binding</keyword>
<keyword evidence="10" id="KW-1185">Reference proteome</keyword>
<dbReference type="GO" id="GO:0016887">
    <property type="term" value="F:ATP hydrolysis activity"/>
    <property type="evidence" value="ECO:0007669"/>
    <property type="project" value="UniProtKB-UniRule"/>
</dbReference>
<proteinExistence type="inferred from homology"/>
<dbReference type="GO" id="GO:0005524">
    <property type="term" value="F:ATP binding"/>
    <property type="evidence" value="ECO:0007669"/>
    <property type="project" value="UniProtKB-UniRule"/>
</dbReference>
<comment type="function">
    <text evidence="6">ATPase that binds to both the 70S ribosome and the 50S ribosomal subunit in a nucleotide-independent manner.</text>
</comment>
<evidence type="ECO:0000256" key="2">
    <source>
        <dbReference type="ARBA" id="ARBA00022723"/>
    </source>
</evidence>
<comment type="caution">
    <text evidence="9">The sequence shown here is derived from an EMBL/GenBank/DDBJ whole genome shotgun (WGS) entry which is preliminary data.</text>
</comment>
<sequence length="359" mass="40028">MMQCGLVGLPNVGKSTLFNALTESSLAQAENYPFCTIDPNVACVCVPDIRLSSLANAAQSKEIISSQIQFVDIAGLVKGASEGEGLGNQFLAHIRQVDVIVHVVRAFSDEGITHVHGSIDPLLDIDVIETELLLSDLQSAERQLSKKHKGGDNRETTKALLERGVRYLQNGIPLHTVSWSSEEYYQLSKLGFLTAKPVIYLINISEKDMLNNTVPYQKKILERTHGRPVVWMSTKIEAEVVQLSLEDRILFLKDLNIHCTGLERIIREVYDAMGLISFFTVGPKETRAWTVKKHAKAPEAAGCIHSDFERGFIRAEVIFWEDYVTYKGELGAKSAGRMSTEGKDYIVRDGDVILFRFNV</sequence>
<keyword evidence="2" id="KW-0479">Metal-binding</keyword>
<dbReference type="HAMAP" id="MF_00944">
    <property type="entry name" value="YchF_OLA1_ATPase"/>
    <property type="match status" value="1"/>
</dbReference>
<dbReference type="Gene3D" id="3.40.50.300">
    <property type="entry name" value="P-loop containing nucleotide triphosphate hydrolases"/>
    <property type="match status" value="1"/>
</dbReference>
<dbReference type="CDD" id="cd04867">
    <property type="entry name" value="TGS_YchF_OLA1"/>
    <property type="match status" value="1"/>
</dbReference>
<dbReference type="FunFam" id="1.10.150.300:FF:000001">
    <property type="entry name" value="Ribosome-binding ATPase YchF"/>
    <property type="match status" value="1"/>
</dbReference>
<organism evidence="9 10">
    <name type="scientific">Holospora curviuscula</name>
    <dbReference type="NCBI Taxonomy" id="1082868"/>
    <lineage>
        <taxon>Bacteria</taxon>
        <taxon>Pseudomonadati</taxon>
        <taxon>Pseudomonadota</taxon>
        <taxon>Alphaproteobacteria</taxon>
        <taxon>Holosporales</taxon>
        <taxon>Holosporaceae</taxon>
        <taxon>Holospora</taxon>
    </lineage>
</organism>
<dbReference type="PRINTS" id="PR00326">
    <property type="entry name" value="GTP1OBG"/>
</dbReference>
<dbReference type="PROSITE" id="PS51880">
    <property type="entry name" value="TGS"/>
    <property type="match status" value="1"/>
</dbReference>
<accession>A0A2S5R8U6</accession>
<evidence type="ECO:0000256" key="4">
    <source>
        <dbReference type="ARBA" id="ARBA00022840"/>
    </source>
</evidence>
<dbReference type="InterPro" id="IPR012675">
    <property type="entry name" value="Beta-grasp_dom_sf"/>
</dbReference>
<feature type="domain" description="OBG-type G" evidence="7">
    <location>
        <begin position="2"/>
        <end position="252"/>
    </location>
</feature>
<dbReference type="PIRSF" id="PIRSF006641">
    <property type="entry name" value="CHP00092"/>
    <property type="match status" value="1"/>
</dbReference>
<reference evidence="9 10" key="1">
    <citation type="submission" date="2017-11" db="EMBL/GenBank/DDBJ databases">
        <title>Comparative genomic analysis of Holospora spp., intranuclear symbionts of paramecia.</title>
        <authorList>
            <person name="Garushyants S.K."/>
            <person name="Beliavskaya A."/>
            <person name="Malko D.B."/>
            <person name="Logacheva M.D."/>
            <person name="Rautian M.S."/>
            <person name="Gelfand M.S."/>
        </authorList>
    </citation>
    <scope>NUCLEOTIDE SEQUENCE [LARGE SCALE GENOMIC DNA]</scope>
    <source>
        <strain evidence="10">02AZ16</strain>
    </source>
</reference>
<evidence type="ECO:0000256" key="1">
    <source>
        <dbReference type="ARBA" id="ARBA00001946"/>
    </source>
</evidence>
<dbReference type="SUPFAM" id="SSF52540">
    <property type="entry name" value="P-loop containing nucleoside triphosphate hydrolases"/>
    <property type="match status" value="1"/>
</dbReference>
<dbReference type="Gene3D" id="3.10.20.30">
    <property type="match status" value="1"/>
</dbReference>
<dbReference type="PANTHER" id="PTHR23305">
    <property type="entry name" value="OBG GTPASE FAMILY"/>
    <property type="match status" value="1"/>
</dbReference>
<dbReference type="SUPFAM" id="SSF81271">
    <property type="entry name" value="TGS-like"/>
    <property type="match status" value="1"/>
</dbReference>
<comment type="cofactor">
    <cofactor evidence="1">
        <name>Mg(2+)</name>
        <dbReference type="ChEBI" id="CHEBI:18420"/>
    </cofactor>
</comment>
<dbReference type="InterPro" id="IPR013029">
    <property type="entry name" value="YchF_C"/>
</dbReference>
<dbReference type="NCBIfam" id="TIGR00092">
    <property type="entry name" value="redox-regulated ATPase YchF"/>
    <property type="match status" value="1"/>
</dbReference>
<dbReference type="PROSITE" id="PS51710">
    <property type="entry name" value="G_OBG"/>
    <property type="match status" value="1"/>
</dbReference>
<evidence type="ECO:0000313" key="9">
    <source>
        <dbReference type="EMBL" id="PPE03748.1"/>
    </source>
</evidence>
<dbReference type="InterPro" id="IPR006073">
    <property type="entry name" value="GTP-bd"/>
</dbReference>
<evidence type="ECO:0000256" key="3">
    <source>
        <dbReference type="ARBA" id="ARBA00022741"/>
    </source>
</evidence>
<dbReference type="InterPro" id="IPR004095">
    <property type="entry name" value="TGS"/>
</dbReference>
<feature type="binding site" evidence="6">
    <location>
        <begin position="11"/>
        <end position="16"/>
    </location>
    <ligand>
        <name>ATP</name>
        <dbReference type="ChEBI" id="CHEBI:30616"/>
    </ligand>
</feature>
<evidence type="ECO:0000313" key="10">
    <source>
        <dbReference type="Proteomes" id="UP000239425"/>
    </source>
</evidence>
<gene>
    <name evidence="6" type="primary">ychF</name>
    <name evidence="9" type="ORF">HCUR_00763</name>
</gene>
<name>A0A2S5R8U6_9PROT</name>
<evidence type="ECO:0000256" key="5">
    <source>
        <dbReference type="ARBA" id="ARBA00022842"/>
    </source>
</evidence>
<keyword evidence="5" id="KW-0460">Magnesium</keyword>
<dbReference type="Pfam" id="PF06071">
    <property type="entry name" value="YchF-GTPase_C"/>
    <property type="match status" value="1"/>
</dbReference>
<dbReference type="InterPro" id="IPR031167">
    <property type="entry name" value="G_OBG"/>
</dbReference>
<dbReference type="GO" id="GO:0046872">
    <property type="term" value="F:metal ion binding"/>
    <property type="evidence" value="ECO:0007669"/>
    <property type="project" value="UniProtKB-KW"/>
</dbReference>
<dbReference type="GO" id="GO:0005525">
    <property type="term" value="F:GTP binding"/>
    <property type="evidence" value="ECO:0007669"/>
    <property type="project" value="InterPro"/>
</dbReference>
<evidence type="ECO:0000256" key="6">
    <source>
        <dbReference type="HAMAP-Rule" id="MF_00944"/>
    </source>
</evidence>
<dbReference type="EMBL" id="PHHC01000082">
    <property type="protein sequence ID" value="PPE03748.1"/>
    <property type="molecule type" value="Genomic_DNA"/>
</dbReference>
<dbReference type="AlphaFoldDB" id="A0A2S5R8U6"/>
<evidence type="ECO:0000259" key="8">
    <source>
        <dbReference type="PROSITE" id="PS51880"/>
    </source>
</evidence>
<dbReference type="InterPro" id="IPR041706">
    <property type="entry name" value="YchF_N"/>
</dbReference>
<dbReference type="InterPro" id="IPR023192">
    <property type="entry name" value="TGS-like_dom_sf"/>
</dbReference>
<dbReference type="InterPro" id="IPR012676">
    <property type="entry name" value="TGS-like"/>
</dbReference>
<dbReference type="GO" id="GO:0043023">
    <property type="term" value="F:ribosomal large subunit binding"/>
    <property type="evidence" value="ECO:0007669"/>
    <property type="project" value="UniProtKB-UniRule"/>
</dbReference>
<dbReference type="PANTHER" id="PTHR23305:SF18">
    <property type="entry name" value="OBG-TYPE G DOMAIN-CONTAINING PROTEIN"/>
    <property type="match status" value="1"/>
</dbReference>
<evidence type="ECO:0000259" key="7">
    <source>
        <dbReference type="PROSITE" id="PS51710"/>
    </source>
</evidence>
<comment type="similarity">
    <text evidence="6">Belongs to the TRAFAC class OBG-HflX-like GTPase superfamily. OBG GTPase family. YchF/OLA1 subfamily.</text>
</comment>
<dbReference type="Pfam" id="PF01926">
    <property type="entry name" value="MMR_HSR1"/>
    <property type="match status" value="1"/>
</dbReference>
<keyword evidence="3 6" id="KW-0547">Nucleotide-binding</keyword>
<dbReference type="GO" id="GO:0005737">
    <property type="term" value="C:cytoplasm"/>
    <property type="evidence" value="ECO:0007669"/>
    <property type="project" value="TreeGrafter"/>
</dbReference>
<feature type="domain" description="TGS" evidence="8">
    <location>
        <begin position="274"/>
        <end position="357"/>
    </location>
</feature>
<dbReference type="FunFam" id="3.10.20.30:FF:000001">
    <property type="entry name" value="Ribosome-binding ATPase YchF"/>
    <property type="match status" value="1"/>
</dbReference>
<dbReference type="Gene3D" id="1.10.150.300">
    <property type="entry name" value="TGS-like domain"/>
    <property type="match status" value="1"/>
</dbReference>
<protein>
    <recommendedName>
        <fullName evidence="6">Ribosome-binding ATPase YchF</fullName>
    </recommendedName>
</protein>
<dbReference type="Proteomes" id="UP000239425">
    <property type="component" value="Unassembled WGS sequence"/>
</dbReference>
<dbReference type="InterPro" id="IPR004396">
    <property type="entry name" value="ATPase_YchF/OLA1"/>
</dbReference>